<name>A0A4U5M220_STECR</name>
<keyword evidence="3" id="KW-1185">Reference proteome</keyword>
<dbReference type="EMBL" id="AZBU02000010">
    <property type="protein sequence ID" value="TKR62746.1"/>
    <property type="molecule type" value="Genomic_DNA"/>
</dbReference>
<accession>A0A4U5M220</accession>
<reference evidence="2 3" key="2">
    <citation type="journal article" date="2019" name="G3 (Bethesda)">
        <title>Hybrid Assembly of the Genome of the Entomopathogenic Nematode Steinernema carpocapsae Identifies the X-Chromosome.</title>
        <authorList>
            <person name="Serra L."/>
            <person name="Macchietto M."/>
            <person name="Macias-Munoz A."/>
            <person name="McGill C.J."/>
            <person name="Rodriguez I.M."/>
            <person name="Rodriguez B."/>
            <person name="Murad R."/>
            <person name="Mortazavi A."/>
        </authorList>
    </citation>
    <scope>NUCLEOTIDE SEQUENCE [LARGE SCALE GENOMIC DNA]</scope>
    <source>
        <strain evidence="2 3">ALL</strain>
    </source>
</reference>
<sequence>MKLIYLIYLAFICSSMAVPASKKLFLMGSRIIELANPDPSFLNKHIPFDYFTEDVTKTVQKPKKEDFVSALLDQSILGFIPWLNVNKNRQ</sequence>
<feature type="chain" id="PRO_5020566180" evidence="1">
    <location>
        <begin position="18"/>
        <end position="90"/>
    </location>
</feature>
<dbReference type="AlphaFoldDB" id="A0A4U5M220"/>
<organism evidence="2 3">
    <name type="scientific">Steinernema carpocapsae</name>
    <name type="common">Entomopathogenic nematode</name>
    <dbReference type="NCBI Taxonomy" id="34508"/>
    <lineage>
        <taxon>Eukaryota</taxon>
        <taxon>Metazoa</taxon>
        <taxon>Ecdysozoa</taxon>
        <taxon>Nematoda</taxon>
        <taxon>Chromadorea</taxon>
        <taxon>Rhabditida</taxon>
        <taxon>Tylenchina</taxon>
        <taxon>Panagrolaimomorpha</taxon>
        <taxon>Strongyloidoidea</taxon>
        <taxon>Steinernematidae</taxon>
        <taxon>Steinernema</taxon>
    </lineage>
</organism>
<dbReference type="Proteomes" id="UP000298663">
    <property type="component" value="Unassembled WGS sequence"/>
</dbReference>
<evidence type="ECO:0000313" key="2">
    <source>
        <dbReference type="EMBL" id="TKR62746.1"/>
    </source>
</evidence>
<comment type="caution">
    <text evidence="2">The sequence shown here is derived from an EMBL/GenBank/DDBJ whole genome shotgun (WGS) entry which is preliminary data.</text>
</comment>
<proteinExistence type="predicted"/>
<feature type="signal peptide" evidence="1">
    <location>
        <begin position="1"/>
        <end position="17"/>
    </location>
</feature>
<evidence type="ECO:0000313" key="3">
    <source>
        <dbReference type="Proteomes" id="UP000298663"/>
    </source>
</evidence>
<protein>
    <submittedName>
        <fullName evidence="2">Uncharacterized protein</fullName>
    </submittedName>
</protein>
<keyword evidence="1" id="KW-0732">Signal</keyword>
<reference evidence="2 3" key="1">
    <citation type="journal article" date="2015" name="Genome Biol.">
        <title>Comparative genomics of Steinernema reveals deeply conserved gene regulatory networks.</title>
        <authorList>
            <person name="Dillman A.R."/>
            <person name="Macchietto M."/>
            <person name="Porter C.F."/>
            <person name="Rogers A."/>
            <person name="Williams B."/>
            <person name="Antoshechkin I."/>
            <person name="Lee M.M."/>
            <person name="Goodwin Z."/>
            <person name="Lu X."/>
            <person name="Lewis E.E."/>
            <person name="Goodrich-Blair H."/>
            <person name="Stock S.P."/>
            <person name="Adams B.J."/>
            <person name="Sternberg P.W."/>
            <person name="Mortazavi A."/>
        </authorList>
    </citation>
    <scope>NUCLEOTIDE SEQUENCE [LARGE SCALE GENOMIC DNA]</scope>
    <source>
        <strain evidence="2 3">ALL</strain>
    </source>
</reference>
<gene>
    <name evidence="2" type="ORF">L596_026665</name>
</gene>
<evidence type="ECO:0000256" key="1">
    <source>
        <dbReference type="SAM" id="SignalP"/>
    </source>
</evidence>